<dbReference type="InterPro" id="IPR015797">
    <property type="entry name" value="NUDIX_hydrolase-like_dom_sf"/>
</dbReference>
<dbReference type="GO" id="GO:0006281">
    <property type="term" value="P:DNA repair"/>
    <property type="evidence" value="ECO:0007669"/>
    <property type="project" value="UniProtKB-KW"/>
</dbReference>
<evidence type="ECO:0000256" key="4">
    <source>
        <dbReference type="ARBA" id="ARBA00022705"/>
    </source>
</evidence>
<evidence type="ECO:0000256" key="1">
    <source>
        <dbReference type="ARBA" id="ARBA00001946"/>
    </source>
</evidence>
<organism evidence="20 21">
    <name type="scientific">Psychrosphaera saromensis</name>
    <dbReference type="NCBI Taxonomy" id="716813"/>
    <lineage>
        <taxon>Bacteria</taxon>
        <taxon>Pseudomonadati</taxon>
        <taxon>Pseudomonadota</taxon>
        <taxon>Gammaproteobacteria</taxon>
        <taxon>Alteromonadales</taxon>
        <taxon>Pseudoalteromonadaceae</taxon>
        <taxon>Psychrosphaera</taxon>
    </lineage>
</organism>
<evidence type="ECO:0000256" key="8">
    <source>
        <dbReference type="ARBA" id="ARBA00022842"/>
    </source>
</evidence>
<feature type="binding site" evidence="17">
    <location>
        <position position="23"/>
    </location>
    <ligand>
        <name>8-oxo-dGTP</name>
        <dbReference type="ChEBI" id="CHEBI:77896"/>
    </ligand>
</feature>
<name>A0A2S7UZI0_9GAMM</name>
<dbReference type="PROSITE" id="PS51462">
    <property type="entry name" value="NUDIX"/>
    <property type="match status" value="1"/>
</dbReference>
<dbReference type="PANTHER" id="PTHR47707:SF1">
    <property type="entry name" value="NUDIX HYDROLASE FAMILY PROTEIN"/>
    <property type="match status" value="1"/>
</dbReference>
<dbReference type="GO" id="GO:0044715">
    <property type="term" value="F:8-oxo-dGDP phosphatase activity"/>
    <property type="evidence" value="ECO:0007669"/>
    <property type="project" value="TreeGrafter"/>
</dbReference>
<evidence type="ECO:0000313" key="21">
    <source>
        <dbReference type="Proteomes" id="UP000239007"/>
    </source>
</evidence>
<dbReference type="GO" id="GO:0044716">
    <property type="term" value="F:8-oxo-GDP phosphatase activity"/>
    <property type="evidence" value="ECO:0007669"/>
    <property type="project" value="TreeGrafter"/>
</dbReference>
<dbReference type="InterPro" id="IPR020476">
    <property type="entry name" value="Nudix_hydrolase"/>
</dbReference>
<proteinExistence type="inferred from homology"/>
<evidence type="ECO:0000256" key="13">
    <source>
        <dbReference type="ARBA" id="ARBA00040794"/>
    </source>
</evidence>
<comment type="catalytic activity">
    <reaction evidence="10">
        <text>8-oxo-dGTP + H2O = 8-oxo-dGMP + diphosphate + H(+)</text>
        <dbReference type="Rhea" id="RHEA:31575"/>
        <dbReference type="ChEBI" id="CHEBI:15377"/>
        <dbReference type="ChEBI" id="CHEBI:15378"/>
        <dbReference type="ChEBI" id="CHEBI:33019"/>
        <dbReference type="ChEBI" id="CHEBI:63224"/>
        <dbReference type="ChEBI" id="CHEBI:77896"/>
        <dbReference type="EC" id="3.6.1.55"/>
    </reaction>
</comment>
<dbReference type="NCBIfam" id="TIGR00586">
    <property type="entry name" value="mutt"/>
    <property type="match status" value="1"/>
</dbReference>
<dbReference type="PANTHER" id="PTHR47707">
    <property type="entry name" value="8-OXO-DGTP DIPHOSPHATASE"/>
    <property type="match status" value="1"/>
</dbReference>
<dbReference type="EC" id="3.6.1.55" evidence="12"/>
<dbReference type="OrthoDB" id="9810648at2"/>
<reference evidence="20 21" key="1">
    <citation type="submission" date="2016-12" db="EMBL/GenBank/DDBJ databases">
        <title>Diversity of luminous bacteria.</title>
        <authorList>
            <person name="Yoshizawa S."/>
            <person name="Kogure K."/>
        </authorList>
    </citation>
    <scope>NUCLEOTIDE SEQUENCE [LARGE SCALE GENOMIC DNA]</scope>
    <source>
        <strain evidence="20 21">SA4-48</strain>
    </source>
</reference>
<accession>A0A2S7UZI0</accession>
<feature type="domain" description="Nudix hydrolase" evidence="19">
    <location>
        <begin position="3"/>
        <end position="129"/>
    </location>
</feature>
<evidence type="ECO:0000256" key="17">
    <source>
        <dbReference type="PIRSR" id="PIRSR603561-1"/>
    </source>
</evidence>
<comment type="caution">
    <text evidence="20">The sequence shown here is derived from an EMBL/GenBank/DDBJ whole genome shotgun (WGS) entry which is preliminary data.</text>
</comment>
<evidence type="ECO:0000256" key="2">
    <source>
        <dbReference type="ARBA" id="ARBA00005582"/>
    </source>
</evidence>
<keyword evidence="7" id="KW-0378">Hydrolase</keyword>
<dbReference type="InterPro" id="IPR020084">
    <property type="entry name" value="NUDIX_hydrolase_CS"/>
</dbReference>
<feature type="binding site" evidence="18">
    <location>
        <position position="57"/>
    </location>
    <ligand>
        <name>Mg(2+)</name>
        <dbReference type="ChEBI" id="CHEBI:18420"/>
    </ligand>
</feature>
<evidence type="ECO:0000256" key="18">
    <source>
        <dbReference type="PIRSR" id="PIRSR603561-2"/>
    </source>
</evidence>
<dbReference type="Gene3D" id="3.90.79.10">
    <property type="entry name" value="Nucleoside Triphosphate Pyrophosphohydrolase"/>
    <property type="match status" value="1"/>
</dbReference>
<dbReference type="GO" id="GO:0035539">
    <property type="term" value="F:8-oxo-7,8-dihydrodeoxyguanosine triphosphate pyrophosphatase activity"/>
    <property type="evidence" value="ECO:0007669"/>
    <property type="project" value="UniProtKB-EC"/>
</dbReference>
<dbReference type="AlphaFoldDB" id="A0A2S7UZI0"/>
<dbReference type="PROSITE" id="PS00893">
    <property type="entry name" value="NUDIX_BOX"/>
    <property type="match status" value="1"/>
</dbReference>
<gene>
    <name evidence="20" type="ORF">BTO11_16365</name>
</gene>
<evidence type="ECO:0000256" key="15">
    <source>
        <dbReference type="ARBA" id="ARBA00041979"/>
    </source>
</evidence>
<dbReference type="SUPFAM" id="SSF55811">
    <property type="entry name" value="Nudix"/>
    <property type="match status" value="1"/>
</dbReference>
<keyword evidence="21" id="KW-1185">Reference proteome</keyword>
<keyword evidence="9" id="KW-0234">DNA repair</keyword>
<protein>
    <recommendedName>
        <fullName evidence="13">8-oxo-dGTP diphosphatase</fullName>
        <ecNumber evidence="12">3.6.1.55</ecNumber>
    </recommendedName>
    <alternativeName>
        <fullName evidence="16">7,8-dihydro-8-oxoguanine-triphosphatase</fullName>
    </alternativeName>
    <alternativeName>
        <fullName evidence="15">Mutator protein MutT</fullName>
    </alternativeName>
    <alternativeName>
        <fullName evidence="14">dGTP pyrophosphohydrolase</fullName>
    </alternativeName>
</protein>
<comment type="catalytic activity">
    <reaction evidence="11">
        <text>8-oxo-GTP + H2O = 8-oxo-GMP + diphosphate + H(+)</text>
        <dbReference type="Rhea" id="RHEA:67616"/>
        <dbReference type="ChEBI" id="CHEBI:15377"/>
        <dbReference type="ChEBI" id="CHEBI:15378"/>
        <dbReference type="ChEBI" id="CHEBI:33019"/>
        <dbReference type="ChEBI" id="CHEBI:143553"/>
        <dbReference type="ChEBI" id="CHEBI:145694"/>
    </reaction>
</comment>
<keyword evidence="8 18" id="KW-0460">Magnesium</keyword>
<dbReference type="InterPro" id="IPR047127">
    <property type="entry name" value="MutT-like"/>
</dbReference>
<dbReference type="GO" id="GO:0046872">
    <property type="term" value="F:metal ion binding"/>
    <property type="evidence" value="ECO:0007669"/>
    <property type="project" value="UniProtKB-KW"/>
</dbReference>
<keyword evidence="4" id="KW-0235">DNA replication</keyword>
<evidence type="ECO:0000256" key="12">
    <source>
        <dbReference type="ARBA" id="ARBA00038905"/>
    </source>
</evidence>
<dbReference type="CDD" id="cd03425">
    <property type="entry name" value="NUDIX_MutT_NudA_like"/>
    <property type="match status" value="1"/>
</dbReference>
<evidence type="ECO:0000256" key="7">
    <source>
        <dbReference type="ARBA" id="ARBA00022801"/>
    </source>
</evidence>
<dbReference type="PRINTS" id="PR00502">
    <property type="entry name" value="NUDIXFAMILY"/>
</dbReference>
<sequence>MKKTINVAAAVIYVNGMFLLSKRLDHQHQGGKWEFPGGKIEDGESTEQALVRELKEELNIDVTEQSHFMSLSFEYPEKHVNLHFQLVTDFSGKEQGVEGQKVEWFTKNNLIKLTFPDANVPVVNKIKQLT</sequence>
<evidence type="ECO:0000256" key="14">
    <source>
        <dbReference type="ARBA" id="ARBA00041592"/>
    </source>
</evidence>
<dbReference type="FunFam" id="3.90.79.10:FF:000014">
    <property type="entry name" value="8-oxo-dGTP diphosphatase MutT"/>
    <property type="match status" value="1"/>
</dbReference>
<evidence type="ECO:0000256" key="5">
    <source>
        <dbReference type="ARBA" id="ARBA00022723"/>
    </source>
</evidence>
<evidence type="ECO:0000256" key="6">
    <source>
        <dbReference type="ARBA" id="ARBA00022763"/>
    </source>
</evidence>
<keyword evidence="3" id="KW-0515">Mutator protein</keyword>
<feature type="binding site" evidence="17">
    <location>
        <position position="28"/>
    </location>
    <ligand>
        <name>8-oxo-dGTP</name>
        <dbReference type="ChEBI" id="CHEBI:77896"/>
    </ligand>
</feature>
<evidence type="ECO:0000259" key="19">
    <source>
        <dbReference type="PROSITE" id="PS51462"/>
    </source>
</evidence>
<dbReference type="RefSeq" id="WP_105053805.1">
    <property type="nucleotide sequence ID" value="NZ_BMYG01000009.1"/>
</dbReference>
<comment type="cofactor">
    <cofactor evidence="1 18">
        <name>Mg(2+)</name>
        <dbReference type="ChEBI" id="CHEBI:18420"/>
    </cofactor>
</comment>
<dbReference type="EMBL" id="MSCH01000003">
    <property type="protein sequence ID" value="PQJ55347.1"/>
    <property type="molecule type" value="Genomic_DNA"/>
</dbReference>
<dbReference type="Pfam" id="PF14815">
    <property type="entry name" value="NUDIX_4"/>
    <property type="match status" value="1"/>
</dbReference>
<feature type="binding site" evidence="18">
    <location>
        <position position="37"/>
    </location>
    <ligand>
        <name>Mg(2+)</name>
        <dbReference type="ChEBI" id="CHEBI:18420"/>
    </ligand>
</feature>
<feature type="binding site" evidence="17">
    <location>
        <position position="119"/>
    </location>
    <ligand>
        <name>8-oxo-dGTP</name>
        <dbReference type="ChEBI" id="CHEBI:77896"/>
    </ligand>
</feature>
<dbReference type="InterPro" id="IPR003561">
    <property type="entry name" value="Mutator_MutT"/>
</dbReference>
<dbReference type="Proteomes" id="UP000239007">
    <property type="component" value="Unassembled WGS sequence"/>
</dbReference>
<dbReference type="GO" id="GO:0006260">
    <property type="term" value="P:DNA replication"/>
    <property type="evidence" value="ECO:0007669"/>
    <property type="project" value="UniProtKB-KW"/>
</dbReference>
<evidence type="ECO:0000256" key="10">
    <source>
        <dbReference type="ARBA" id="ARBA00035861"/>
    </source>
</evidence>
<dbReference type="GO" id="GO:0008413">
    <property type="term" value="F:8-oxo-7,8-dihydroguanosine triphosphate pyrophosphatase activity"/>
    <property type="evidence" value="ECO:0007669"/>
    <property type="project" value="InterPro"/>
</dbReference>
<keyword evidence="6" id="KW-0227">DNA damage</keyword>
<dbReference type="InterPro" id="IPR000086">
    <property type="entry name" value="NUDIX_hydrolase_dom"/>
</dbReference>
<dbReference type="InterPro" id="IPR029119">
    <property type="entry name" value="MutY_C"/>
</dbReference>
<keyword evidence="5 18" id="KW-0479">Metal-binding</keyword>
<evidence type="ECO:0000256" key="16">
    <source>
        <dbReference type="ARBA" id="ARBA00042798"/>
    </source>
</evidence>
<feature type="binding site" evidence="17">
    <location>
        <begin position="34"/>
        <end position="37"/>
    </location>
    <ligand>
        <name>8-oxo-dGTP</name>
        <dbReference type="ChEBI" id="CHEBI:77896"/>
    </ligand>
</feature>
<comment type="similarity">
    <text evidence="2">Belongs to the Nudix hydrolase family.</text>
</comment>
<evidence type="ECO:0000313" key="20">
    <source>
        <dbReference type="EMBL" id="PQJ55347.1"/>
    </source>
</evidence>
<evidence type="ECO:0000256" key="11">
    <source>
        <dbReference type="ARBA" id="ARBA00036904"/>
    </source>
</evidence>
<evidence type="ECO:0000256" key="3">
    <source>
        <dbReference type="ARBA" id="ARBA00022457"/>
    </source>
</evidence>
<evidence type="ECO:0000256" key="9">
    <source>
        <dbReference type="ARBA" id="ARBA00023204"/>
    </source>
</evidence>